<name>A0ABS9VNN0_9SPHN</name>
<protein>
    <submittedName>
        <fullName evidence="2">Uncharacterized protein</fullName>
    </submittedName>
</protein>
<sequence length="65" mass="6722">MHRSASLIAAIVFLALALGSLYRLLVGFPVVIGGVEIGQVATFFAFVICAALALILFRGSGRVSG</sequence>
<gene>
    <name evidence="2" type="ORF">LZ016_10795</name>
</gene>
<reference evidence="2 3" key="1">
    <citation type="submission" date="2022-03" db="EMBL/GenBank/DDBJ databases">
        <authorList>
            <person name="Jo J.-H."/>
            <person name="Im W.-T."/>
        </authorList>
    </citation>
    <scope>NUCLEOTIDE SEQUENCE [LARGE SCALE GENOMIC DNA]</scope>
    <source>
        <strain evidence="2 3">SM33</strain>
    </source>
</reference>
<evidence type="ECO:0000313" key="3">
    <source>
        <dbReference type="Proteomes" id="UP001203058"/>
    </source>
</evidence>
<evidence type="ECO:0000256" key="1">
    <source>
        <dbReference type="SAM" id="Phobius"/>
    </source>
</evidence>
<keyword evidence="1" id="KW-0472">Membrane</keyword>
<keyword evidence="1" id="KW-0812">Transmembrane</keyword>
<dbReference type="RefSeq" id="WP_241447378.1">
    <property type="nucleotide sequence ID" value="NZ_JAKZHW010000001.1"/>
</dbReference>
<dbReference type="Proteomes" id="UP001203058">
    <property type="component" value="Unassembled WGS sequence"/>
</dbReference>
<evidence type="ECO:0000313" key="2">
    <source>
        <dbReference type="EMBL" id="MCH8616585.1"/>
    </source>
</evidence>
<proteinExistence type="predicted"/>
<accession>A0ABS9VNN0</accession>
<comment type="caution">
    <text evidence="2">The sequence shown here is derived from an EMBL/GenBank/DDBJ whole genome shotgun (WGS) entry which is preliminary data.</text>
</comment>
<organism evidence="2 3">
    <name type="scientific">Sphingomonas telluris</name>
    <dbReference type="NCBI Taxonomy" id="2907998"/>
    <lineage>
        <taxon>Bacteria</taxon>
        <taxon>Pseudomonadati</taxon>
        <taxon>Pseudomonadota</taxon>
        <taxon>Alphaproteobacteria</taxon>
        <taxon>Sphingomonadales</taxon>
        <taxon>Sphingomonadaceae</taxon>
        <taxon>Sphingomonas</taxon>
    </lineage>
</organism>
<dbReference type="EMBL" id="JAKZHW010000001">
    <property type="protein sequence ID" value="MCH8616585.1"/>
    <property type="molecule type" value="Genomic_DNA"/>
</dbReference>
<feature type="transmembrane region" description="Helical" evidence="1">
    <location>
        <begin position="39"/>
        <end position="57"/>
    </location>
</feature>
<keyword evidence="3" id="KW-1185">Reference proteome</keyword>
<keyword evidence="1" id="KW-1133">Transmembrane helix</keyword>